<feature type="domain" description="SHSP" evidence="3">
    <location>
        <begin position="21"/>
        <end position="130"/>
    </location>
</feature>
<dbReference type="AlphaFoldDB" id="A0A5C6DQY6"/>
<reference evidence="4 5" key="1">
    <citation type="submission" date="2019-02" db="EMBL/GenBank/DDBJ databases">
        <title>Deep-cultivation of Planctomycetes and their phenomic and genomic characterization uncovers novel biology.</title>
        <authorList>
            <person name="Wiegand S."/>
            <person name="Jogler M."/>
            <person name="Boedeker C."/>
            <person name="Pinto D."/>
            <person name="Vollmers J."/>
            <person name="Rivas-Marin E."/>
            <person name="Kohn T."/>
            <person name="Peeters S.H."/>
            <person name="Heuer A."/>
            <person name="Rast P."/>
            <person name="Oberbeckmann S."/>
            <person name="Bunk B."/>
            <person name="Jeske O."/>
            <person name="Meyerdierks A."/>
            <person name="Storesund J.E."/>
            <person name="Kallscheuer N."/>
            <person name="Luecker S."/>
            <person name="Lage O.M."/>
            <person name="Pohl T."/>
            <person name="Merkel B.J."/>
            <person name="Hornburger P."/>
            <person name="Mueller R.-W."/>
            <person name="Bruemmer F."/>
            <person name="Labrenz M."/>
            <person name="Spormann A.M."/>
            <person name="Op Den Camp H."/>
            <person name="Overmann J."/>
            <person name="Amann R."/>
            <person name="Jetten M.S.M."/>
            <person name="Mascher T."/>
            <person name="Medema M.H."/>
            <person name="Devos D.P."/>
            <person name="Kaster A.-K."/>
            <person name="Ovreas L."/>
            <person name="Rohde M."/>
            <person name="Galperin M.Y."/>
            <person name="Jogler C."/>
        </authorList>
    </citation>
    <scope>NUCLEOTIDE SEQUENCE [LARGE SCALE GENOMIC DNA]</scope>
    <source>
        <strain evidence="4 5">Poly41</strain>
    </source>
</reference>
<dbReference type="SUPFAM" id="SSF49764">
    <property type="entry name" value="HSP20-like chaperones"/>
    <property type="match status" value="1"/>
</dbReference>
<dbReference type="CDD" id="cd06464">
    <property type="entry name" value="ACD_sHsps-like"/>
    <property type="match status" value="1"/>
</dbReference>
<dbReference type="InterPro" id="IPR031107">
    <property type="entry name" value="Small_HSP"/>
</dbReference>
<organism evidence="4 5">
    <name type="scientific">Novipirellula artificiosorum</name>
    <dbReference type="NCBI Taxonomy" id="2528016"/>
    <lineage>
        <taxon>Bacteria</taxon>
        <taxon>Pseudomonadati</taxon>
        <taxon>Planctomycetota</taxon>
        <taxon>Planctomycetia</taxon>
        <taxon>Pirellulales</taxon>
        <taxon>Pirellulaceae</taxon>
        <taxon>Novipirellula</taxon>
    </lineage>
</organism>
<proteinExistence type="inferred from homology"/>
<accession>A0A5C6DQY6</accession>
<comment type="similarity">
    <text evidence="1 2">Belongs to the small heat shock protein (HSP20) family.</text>
</comment>
<evidence type="ECO:0000256" key="1">
    <source>
        <dbReference type="PROSITE-ProRule" id="PRU00285"/>
    </source>
</evidence>
<comment type="caution">
    <text evidence="4">The sequence shown here is derived from an EMBL/GenBank/DDBJ whole genome shotgun (WGS) entry which is preliminary data.</text>
</comment>
<gene>
    <name evidence="4" type="primary">hspA_1</name>
    <name evidence="4" type="ORF">Poly41_25390</name>
</gene>
<evidence type="ECO:0000259" key="3">
    <source>
        <dbReference type="PROSITE" id="PS01031"/>
    </source>
</evidence>
<evidence type="ECO:0000313" key="5">
    <source>
        <dbReference type="Proteomes" id="UP000319143"/>
    </source>
</evidence>
<dbReference type="EMBL" id="SJPV01000003">
    <property type="protein sequence ID" value="TWU39683.1"/>
    <property type="molecule type" value="Genomic_DNA"/>
</dbReference>
<dbReference type="Pfam" id="PF00011">
    <property type="entry name" value="HSP20"/>
    <property type="match status" value="1"/>
</dbReference>
<dbReference type="RefSeq" id="WP_146526385.1">
    <property type="nucleotide sequence ID" value="NZ_SJPV01000003.1"/>
</dbReference>
<dbReference type="InterPro" id="IPR008978">
    <property type="entry name" value="HSP20-like_chaperone"/>
</dbReference>
<dbReference type="PROSITE" id="PS01031">
    <property type="entry name" value="SHSP"/>
    <property type="match status" value="1"/>
</dbReference>
<dbReference type="Proteomes" id="UP000319143">
    <property type="component" value="Unassembled WGS sequence"/>
</dbReference>
<sequence>MTTTMSTAEKQSADVSKSETTYQSTFIPRFDIWEGDEELTLFGDLPGVAVDDLDIRFENRELTLHGKVTPRFGGEYLYSEYGIGDFHRTFAIGEAIDGEKIYAEIHGGVLTVHLPKTEKLKPRKIEVKAN</sequence>
<dbReference type="Gene3D" id="2.60.40.790">
    <property type="match status" value="1"/>
</dbReference>
<name>A0A5C6DQY6_9BACT</name>
<dbReference type="InterPro" id="IPR002068">
    <property type="entry name" value="A-crystallin/Hsp20_dom"/>
</dbReference>
<dbReference type="OrthoDB" id="9792695at2"/>
<evidence type="ECO:0000256" key="2">
    <source>
        <dbReference type="RuleBase" id="RU003616"/>
    </source>
</evidence>
<protein>
    <submittedName>
        <fullName evidence="4">Spore protein SP21</fullName>
    </submittedName>
</protein>
<keyword evidence="5" id="KW-1185">Reference proteome</keyword>
<dbReference type="PANTHER" id="PTHR11527">
    <property type="entry name" value="HEAT-SHOCK PROTEIN 20 FAMILY MEMBER"/>
    <property type="match status" value="1"/>
</dbReference>
<evidence type="ECO:0000313" key="4">
    <source>
        <dbReference type="EMBL" id="TWU39683.1"/>
    </source>
</evidence>